<evidence type="ECO:0000256" key="1">
    <source>
        <dbReference type="RuleBase" id="RU000487"/>
    </source>
</evidence>
<dbReference type="SUPFAM" id="SSF53067">
    <property type="entry name" value="Actin-like ATPase domain"/>
    <property type="match status" value="1"/>
</dbReference>
<feature type="region of interest" description="Disordered" evidence="2">
    <location>
        <begin position="1"/>
        <end position="20"/>
    </location>
</feature>
<dbReference type="EMBL" id="OC943422">
    <property type="protein sequence ID" value="CAD7662625.1"/>
    <property type="molecule type" value="Genomic_DNA"/>
</dbReference>
<feature type="non-terminal residue" evidence="3">
    <location>
        <position position="1"/>
    </location>
</feature>
<gene>
    <name evidence="3" type="ORF">ONB1V03_LOCUS19185</name>
</gene>
<name>A0A7R9MP54_9ACAR</name>
<feature type="non-terminal residue" evidence="3">
    <location>
        <position position="358"/>
    </location>
</feature>
<dbReference type="Gene3D" id="3.90.640.10">
    <property type="entry name" value="Actin, Chain A, domain 4"/>
    <property type="match status" value="1"/>
</dbReference>
<feature type="compositionally biased region" description="Polar residues" evidence="2">
    <location>
        <begin position="1"/>
        <end position="10"/>
    </location>
</feature>
<dbReference type="InterPro" id="IPR004000">
    <property type="entry name" value="Actin"/>
</dbReference>
<sequence>TQTHALSPSQDTEDKSHTNGNQLKDCIDSTKIFVISFGSLFLRLGRVCDPKPKTIHNIIARKKRSNRWQTSDETYLLPLNGINKETEKSLNECQKSVTNTLNSCLTSSGRLRTASNSDVIIDFNKRSKPIVLSKSTPNMKQWTQLIDNEEVVIGEDVIYLKPGQPYHIRRPIRRGVLNVNNRLGAVCATFGAGLSSACVVDVGHEKTSICCIEDGFGSRNTRLTLDYGGSDITQLFHHLLKQKAFPYDCKADTRIGALFLEELKQKLCHLNFDVCGHQEKHFRVTVPEEPVLDYTILVGEECLLAPLALFHPELFALTMSLGKRMRILGRNDGHSEDPFDENYLIQTKRKYGESNDSF</sequence>
<dbReference type="Gene3D" id="3.30.420.40">
    <property type="match status" value="1"/>
</dbReference>
<dbReference type="PANTHER" id="PTHR11937">
    <property type="entry name" value="ACTIN"/>
    <property type="match status" value="1"/>
</dbReference>
<proteinExistence type="inferred from homology"/>
<accession>A0A7R9MP54</accession>
<reference evidence="3" key="1">
    <citation type="submission" date="2020-11" db="EMBL/GenBank/DDBJ databases">
        <authorList>
            <person name="Tran Van P."/>
        </authorList>
    </citation>
    <scope>NUCLEOTIDE SEQUENCE</scope>
</reference>
<dbReference type="Pfam" id="PF00022">
    <property type="entry name" value="Actin"/>
    <property type="match status" value="1"/>
</dbReference>
<dbReference type="OrthoDB" id="5572108at2759"/>
<evidence type="ECO:0008006" key="4">
    <source>
        <dbReference type="Google" id="ProtNLM"/>
    </source>
</evidence>
<dbReference type="AlphaFoldDB" id="A0A7R9MP54"/>
<protein>
    <recommendedName>
        <fullName evidence="4">Actin-related protein 8</fullName>
    </recommendedName>
</protein>
<comment type="similarity">
    <text evidence="1">Belongs to the actin family.</text>
</comment>
<dbReference type="SMART" id="SM00268">
    <property type="entry name" value="ACTIN"/>
    <property type="match status" value="1"/>
</dbReference>
<organism evidence="3">
    <name type="scientific">Oppiella nova</name>
    <dbReference type="NCBI Taxonomy" id="334625"/>
    <lineage>
        <taxon>Eukaryota</taxon>
        <taxon>Metazoa</taxon>
        <taxon>Ecdysozoa</taxon>
        <taxon>Arthropoda</taxon>
        <taxon>Chelicerata</taxon>
        <taxon>Arachnida</taxon>
        <taxon>Acari</taxon>
        <taxon>Acariformes</taxon>
        <taxon>Sarcoptiformes</taxon>
        <taxon>Oribatida</taxon>
        <taxon>Brachypylina</taxon>
        <taxon>Oppioidea</taxon>
        <taxon>Oppiidae</taxon>
        <taxon>Oppiella</taxon>
    </lineage>
</organism>
<evidence type="ECO:0000256" key="2">
    <source>
        <dbReference type="SAM" id="MobiDB-lite"/>
    </source>
</evidence>
<evidence type="ECO:0000313" key="3">
    <source>
        <dbReference type="EMBL" id="CAD7662625.1"/>
    </source>
</evidence>
<dbReference type="InterPro" id="IPR043129">
    <property type="entry name" value="ATPase_NBD"/>
</dbReference>